<dbReference type="PANTHER" id="PTHR12169:SF6">
    <property type="entry name" value="AFG1-LIKE ATPASE"/>
    <property type="match status" value="1"/>
</dbReference>
<dbReference type="InterPro" id="IPR005654">
    <property type="entry name" value="ATPase_AFG1-like"/>
</dbReference>
<evidence type="ECO:0000256" key="2">
    <source>
        <dbReference type="ARBA" id="ARBA00022840"/>
    </source>
</evidence>
<dbReference type="PANTHER" id="PTHR12169">
    <property type="entry name" value="ATPASE N2B"/>
    <property type="match status" value="1"/>
</dbReference>
<evidence type="ECO:0000313" key="5">
    <source>
        <dbReference type="Proteomes" id="UP000557688"/>
    </source>
</evidence>
<dbReference type="Gene3D" id="3.40.50.300">
    <property type="entry name" value="P-loop containing nucleotide triphosphate hydrolases"/>
    <property type="match status" value="1"/>
</dbReference>
<keyword evidence="5" id="KW-1185">Reference proteome</keyword>
<name>A0A839UYH2_9PROT</name>
<keyword evidence="4" id="KW-0132">Cell division</keyword>
<organism evidence="4 5">
    <name type="scientific">Endobacter medicaginis</name>
    <dbReference type="NCBI Taxonomy" id="1181271"/>
    <lineage>
        <taxon>Bacteria</taxon>
        <taxon>Pseudomonadati</taxon>
        <taxon>Pseudomonadota</taxon>
        <taxon>Alphaproteobacteria</taxon>
        <taxon>Acetobacterales</taxon>
        <taxon>Acetobacteraceae</taxon>
        <taxon>Endobacter</taxon>
    </lineage>
</organism>
<protein>
    <submittedName>
        <fullName evidence="4">Cell division protein ZapE</fullName>
    </submittedName>
</protein>
<sequence length="384" mass="41549">MSQPDLSPLAVYQARVASGALSPDDGQLAAITRLDRLWHELAAHAVAARAGRLSRLLRRAPPPPKGVYLVGEVGRGKSMLMDLFFEHAPVAPRQRLHFHAFMQDMHARLHAAKRANPDLADPIPPLADHVAGQARLLCFDEFQINDIADAMLLGRLFEALFARGVVMVATSNTRPENLFQDQPGGEAFRPFIAIIRAHADTITLGGAIDYRRAFARTAKVWLTPDDAQATAALDAAFARLTGGAAPHPDSLSVNGRALPIPAAAGRTARFDFKALCAANLGPGDYLAIARAYDSVLIDHIPPLDADSHDVARRFITLIDALYEARTMLVASASAEPDRLFVAGRGAKAFERTASRLQEMQSPDYLERGVALHEGPHQRQPASAP</sequence>
<dbReference type="Proteomes" id="UP000557688">
    <property type="component" value="Unassembled WGS sequence"/>
</dbReference>
<feature type="region of interest" description="Disordered" evidence="3">
    <location>
        <begin position="364"/>
        <end position="384"/>
    </location>
</feature>
<dbReference type="GO" id="GO:0005524">
    <property type="term" value="F:ATP binding"/>
    <property type="evidence" value="ECO:0007669"/>
    <property type="project" value="UniProtKB-KW"/>
</dbReference>
<evidence type="ECO:0000256" key="3">
    <source>
        <dbReference type="SAM" id="MobiDB-lite"/>
    </source>
</evidence>
<keyword evidence="1" id="KW-0547">Nucleotide-binding</keyword>
<accession>A0A839UYH2</accession>
<dbReference type="Pfam" id="PF03969">
    <property type="entry name" value="AFG1_ATPase"/>
    <property type="match status" value="1"/>
</dbReference>
<dbReference type="EMBL" id="JACHXV010000003">
    <property type="protein sequence ID" value="MBB3173180.1"/>
    <property type="molecule type" value="Genomic_DNA"/>
</dbReference>
<keyword evidence="4" id="KW-0131">Cell cycle</keyword>
<dbReference type="SUPFAM" id="SSF52540">
    <property type="entry name" value="P-loop containing nucleoside triphosphate hydrolases"/>
    <property type="match status" value="1"/>
</dbReference>
<dbReference type="NCBIfam" id="NF040713">
    <property type="entry name" value="ZapE"/>
    <property type="match status" value="1"/>
</dbReference>
<comment type="caution">
    <text evidence="4">The sequence shown here is derived from an EMBL/GenBank/DDBJ whole genome shotgun (WGS) entry which is preliminary data.</text>
</comment>
<feature type="compositionally biased region" description="Basic and acidic residues" evidence="3">
    <location>
        <begin position="364"/>
        <end position="376"/>
    </location>
</feature>
<proteinExistence type="predicted"/>
<dbReference type="GO" id="GO:0051301">
    <property type="term" value="P:cell division"/>
    <property type="evidence" value="ECO:0007669"/>
    <property type="project" value="UniProtKB-KW"/>
</dbReference>
<dbReference type="AlphaFoldDB" id="A0A839UYH2"/>
<reference evidence="4 5" key="1">
    <citation type="submission" date="2020-08" db="EMBL/GenBank/DDBJ databases">
        <title>Genomic Encyclopedia of Type Strains, Phase III (KMG-III): the genomes of soil and plant-associated and newly described type strains.</title>
        <authorList>
            <person name="Whitman W."/>
        </authorList>
    </citation>
    <scope>NUCLEOTIDE SEQUENCE [LARGE SCALE GENOMIC DNA]</scope>
    <source>
        <strain evidence="4 5">CECT 8088</strain>
    </source>
</reference>
<dbReference type="RefSeq" id="WP_183274865.1">
    <property type="nucleotide sequence ID" value="NZ_JACHXV010000003.1"/>
</dbReference>
<gene>
    <name evidence="4" type="ORF">FHR90_000998</name>
</gene>
<evidence type="ECO:0000313" key="4">
    <source>
        <dbReference type="EMBL" id="MBB3173180.1"/>
    </source>
</evidence>
<dbReference type="GO" id="GO:0005737">
    <property type="term" value="C:cytoplasm"/>
    <property type="evidence" value="ECO:0007669"/>
    <property type="project" value="TreeGrafter"/>
</dbReference>
<dbReference type="InterPro" id="IPR027417">
    <property type="entry name" value="P-loop_NTPase"/>
</dbReference>
<evidence type="ECO:0000256" key="1">
    <source>
        <dbReference type="ARBA" id="ARBA00022741"/>
    </source>
</evidence>
<dbReference type="GO" id="GO:0016887">
    <property type="term" value="F:ATP hydrolysis activity"/>
    <property type="evidence" value="ECO:0007669"/>
    <property type="project" value="InterPro"/>
</dbReference>
<keyword evidence="2" id="KW-0067">ATP-binding</keyword>